<dbReference type="Proteomes" id="UP000184440">
    <property type="component" value="Unassembled WGS sequence"/>
</dbReference>
<reference evidence="1 2" key="1">
    <citation type="submission" date="2016-11" db="EMBL/GenBank/DDBJ databases">
        <authorList>
            <person name="Jaros S."/>
            <person name="Januszkiewicz K."/>
            <person name="Wedrychowicz H."/>
        </authorList>
    </citation>
    <scope>NUCLEOTIDE SEQUENCE [LARGE SCALE GENOMIC DNA]</scope>
    <source>
        <strain evidence="1 2">DSM 46144</strain>
    </source>
</reference>
<protein>
    <recommendedName>
        <fullName evidence="3">SMI1-KNR4 cell-wall</fullName>
    </recommendedName>
</protein>
<name>A0A1M7QME1_9ACTN</name>
<accession>A0A1M7QME1</accession>
<dbReference type="InterPro" id="IPR037883">
    <property type="entry name" value="Knr4/Smi1-like_sf"/>
</dbReference>
<dbReference type="STRING" id="134849.SAMN05443668_10549"/>
<dbReference type="SUPFAM" id="SSF160631">
    <property type="entry name" value="SMI1/KNR4-like"/>
    <property type="match status" value="1"/>
</dbReference>
<evidence type="ECO:0000313" key="2">
    <source>
        <dbReference type="Proteomes" id="UP000184440"/>
    </source>
</evidence>
<dbReference type="EMBL" id="FRCS01000005">
    <property type="protein sequence ID" value="SHN32545.1"/>
    <property type="molecule type" value="Genomic_DNA"/>
</dbReference>
<evidence type="ECO:0000313" key="1">
    <source>
        <dbReference type="EMBL" id="SHN32545.1"/>
    </source>
</evidence>
<sequence length="240" mass="26656">MNTLWTRRGLHRVRRAFRVRNSSTPPTFRTLRFRRETVWVVSEYPSCSAAERGRRHGGVGAFPSGWGDLAGKTAEPPQAGAVDLLRRVDPPRALRRRRVSWADAERYLGTELPSDYRALIDDRGPGIVADVVVYGPGSGEDTLDLMPWLQGIQRLVTSLRTITCDHFPPPFHPEPGGILPWGLLHGRQIVGWAVTSDDPDKWPVVVLTTELDSLTLHRTTATGYLLARLPGPEIQSLTAG</sequence>
<evidence type="ECO:0008006" key="3">
    <source>
        <dbReference type="Google" id="ProtNLM"/>
    </source>
</evidence>
<proteinExistence type="predicted"/>
<keyword evidence="2" id="KW-1185">Reference proteome</keyword>
<dbReference type="AlphaFoldDB" id="A0A1M7QME1"/>
<gene>
    <name evidence="1" type="ORF">SAMN05443668_10549</name>
</gene>
<organism evidence="1 2">
    <name type="scientific">Cryptosporangium aurantiacum</name>
    <dbReference type="NCBI Taxonomy" id="134849"/>
    <lineage>
        <taxon>Bacteria</taxon>
        <taxon>Bacillati</taxon>
        <taxon>Actinomycetota</taxon>
        <taxon>Actinomycetes</taxon>
        <taxon>Cryptosporangiales</taxon>
        <taxon>Cryptosporangiaceae</taxon>
        <taxon>Cryptosporangium</taxon>
    </lineage>
</organism>